<proteinExistence type="predicted"/>
<sequence length="168" mass="18705">MSDDIYDDDDGQDAAPMEMLASYFAAHDWPHEMVGEDEIVATAQGSWTTYELRAVWRADDGVIQLLAFPDIRVVEDKRAAAHEALALINEQLWLGHFELWSNSGTILFRHGMLLGADASLPLDMTETLIESAIDECERFYPVFQFVLWGGKSPAEALAASLIETRGEA</sequence>
<dbReference type="STRING" id="1515612.SKP52_03790"/>
<evidence type="ECO:0000313" key="2">
    <source>
        <dbReference type="Proteomes" id="UP000030907"/>
    </source>
</evidence>
<dbReference type="KEGG" id="sphk:SKP52_03790"/>
<dbReference type="CDD" id="cd17033">
    <property type="entry name" value="DR1245-like"/>
    <property type="match status" value="1"/>
</dbReference>
<dbReference type="OrthoDB" id="9792176at2"/>
<dbReference type="EMBL" id="CP009122">
    <property type="protein sequence ID" value="AJA07687.1"/>
    <property type="molecule type" value="Genomic_DNA"/>
</dbReference>
<dbReference type="HOGENOM" id="CLU_109255_0_0_5"/>
<gene>
    <name evidence="1" type="ORF">SKP52_03790</name>
</gene>
<organism evidence="1 2">
    <name type="scientific">Sphingopyxis fribergensis</name>
    <dbReference type="NCBI Taxonomy" id="1515612"/>
    <lineage>
        <taxon>Bacteria</taxon>
        <taxon>Pseudomonadati</taxon>
        <taxon>Pseudomonadota</taxon>
        <taxon>Alphaproteobacteria</taxon>
        <taxon>Sphingomonadales</taxon>
        <taxon>Sphingomonadaceae</taxon>
        <taxon>Sphingopyxis</taxon>
    </lineage>
</organism>
<dbReference type="InterPro" id="IPR019660">
    <property type="entry name" value="Put_sensory_transdc_reg_YbjN"/>
</dbReference>
<dbReference type="RefSeq" id="WP_039571887.1">
    <property type="nucleotide sequence ID" value="NZ_CP009122.1"/>
</dbReference>
<protein>
    <recommendedName>
        <fullName evidence="3">YbjN domain-containing protein</fullName>
    </recommendedName>
</protein>
<evidence type="ECO:0008006" key="3">
    <source>
        <dbReference type="Google" id="ProtNLM"/>
    </source>
</evidence>
<dbReference type="Proteomes" id="UP000030907">
    <property type="component" value="Chromosome"/>
</dbReference>
<dbReference type="Pfam" id="PF10722">
    <property type="entry name" value="YbjN"/>
    <property type="match status" value="1"/>
</dbReference>
<evidence type="ECO:0000313" key="1">
    <source>
        <dbReference type="EMBL" id="AJA07687.1"/>
    </source>
</evidence>
<dbReference type="AlphaFoldDB" id="A0A0A7PIG6"/>
<name>A0A0A7PIG6_9SPHN</name>
<accession>A0A0A7PIG6</accession>
<keyword evidence="2" id="KW-1185">Reference proteome</keyword>
<reference evidence="1 2" key="1">
    <citation type="journal article" date="2015" name="Int. J. Syst. Evol. Microbiol.">
        <title>Description of Sphingopyxis fribergensis sp. nov. - a soil bacterium with the ability to degrade styrene and phenylacetic acid.</title>
        <authorList>
            <person name="Oelschlagel M."/>
            <person name="Ruckert C."/>
            <person name="Kalinowski J."/>
            <person name="Schmidt G."/>
            <person name="Schlomann M."/>
            <person name="Tischler D."/>
        </authorList>
    </citation>
    <scope>NUCLEOTIDE SEQUENCE [LARGE SCALE GENOMIC DNA]</scope>
    <source>
        <strain evidence="1 2">Kp5.2</strain>
    </source>
</reference>